<protein>
    <submittedName>
        <fullName evidence="2">Uncharacterized protein</fullName>
    </submittedName>
</protein>
<feature type="region of interest" description="Disordered" evidence="1">
    <location>
        <begin position="1"/>
        <end position="51"/>
    </location>
</feature>
<gene>
    <name evidence="2" type="ORF">HEK616_50790</name>
</gene>
<keyword evidence="3" id="KW-1185">Reference proteome</keyword>
<evidence type="ECO:0000313" key="3">
    <source>
        <dbReference type="Proteomes" id="UP001059597"/>
    </source>
</evidence>
<organism evidence="2 3">
    <name type="scientific">Streptomyces nigrescens</name>
    <dbReference type="NCBI Taxonomy" id="1920"/>
    <lineage>
        <taxon>Bacteria</taxon>
        <taxon>Bacillati</taxon>
        <taxon>Actinomycetota</taxon>
        <taxon>Actinomycetes</taxon>
        <taxon>Kitasatosporales</taxon>
        <taxon>Streptomycetaceae</taxon>
        <taxon>Streptomyces</taxon>
    </lineage>
</organism>
<accession>A0ABN6R1M1</accession>
<reference evidence="2" key="1">
    <citation type="submission" date="2022-06" db="EMBL/GenBank/DDBJ databases">
        <title>Complete genome sequence of Streptomyces nigrescens HEK616.</title>
        <authorList>
            <person name="Asamizu S."/>
            <person name="Onaka H."/>
        </authorList>
    </citation>
    <scope>NUCLEOTIDE SEQUENCE</scope>
    <source>
        <strain evidence="2">HEK616</strain>
    </source>
</reference>
<evidence type="ECO:0000256" key="1">
    <source>
        <dbReference type="SAM" id="MobiDB-lite"/>
    </source>
</evidence>
<name>A0ABN6R1M1_STRNI</name>
<evidence type="ECO:0000313" key="2">
    <source>
        <dbReference type="EMBL" id="BDM71592.1"/>
    </source>
</evidence>
<dbReference type="Proteomes" id="UP001059597">
    <property type="component" value="Chromosome"/>
</dbReference>
<dbReference type="EMBL" id="AP026073">
    <property type="protein sequence ID" value="BDM71592.1"/>
    <property type="molecule type" value="Genomic_DNA"/>
</dbReference>
<proteinExistence type="predicted"/>
<sequence length="51" mass="5342">MGRRGLGRAGEGEDEQNGRREGGRAGDAPQMTVPVSDPHASPLNQIDIVVS</sequence>